<accession>A0A7N0UJS8</accession>
<dbReference type="InterPro" id="IPR001245">
    <property type="entry name" value="Ser-Thr/Tyr_kinase_cat_dom"/>
</dbReference>
<dbReference type="GO" id="GO:0016020">
    <property type="term" value="C:membrane"/>
    <property type="evidence" value="ECO:0007669"/>
    <property type="project" value="UniProtKB-SubCell"/>
</dbReference>
<organism evidence="11 12">
    <name type="scientific">Kalanchoe fedtschenkoi</name>
    <name type="common">Lavender scallops</name>
    <name type="synonym">South American air plant</name>
    <dbReference type="NCBI Taxonomy" id="63787"/>
    <lineage>
        <taxon>Eukaryota</taxon>
        <taxon>Viridiplantae</taxon>
        <taxon>Streptophyta</taxon>
        <taxon>Embryophyta</taxon>
        <taxon>Tracheophyta</taxon>
        <taxon>Spermatophyta</taxon>
        <taxon>Magnoliopsida</taxon>
        <taxon>eudicotyledons</taxon>
        <taxon>Gunneridae</taxon>
        <taxon>Pentapetalae</taxon>
        <taxon>Saxifragales</taxon>
        <taxon>Crassulaceae</taxon>
        <taxon>Kalanchoe</taxon>
    </lineage>
</organism>
<protein>
    <recommendedName>
        <fullName evidence="10">Protein kinase domain-containing protein</fullName>
    </recommendedName>
</protein>
<dbReference type="PROSITE" id="PS50011">
    <property type="entry name" value="PROTEIN_KINASE_DOM"/>
    <property type="match status" value="1"/>
</dbReference>
<feature type="transmembrane region" description="Helical" evidence="8">
    <location>
        <begin position="468"/>
        <end position="493"/>
    </location>
</feature>
<dbReference type="PANTHER" id="PTHR45631:SF202">
    <property type="entry name" value="SENESCENCE-INDUCED RECEPTOR-LIKE SERINE_THREONINE-PROTEIN KINASE"/>
    <property type="match status" value="1"/>
</dbReference>
<evidence type="ECO:0000313" key="12">
    <source>
        <dbReference type="Proteomes" id="UP000594263"/>
    </source>
</evidence>
<keyword evidence="5" id="KW-0418">Kinase</keyword>
<feature type="chain" id="PRO_5029772004" description="Protein kinase domain-containing protein" evidence="9">
    <location>
        <begin position="26"/>
        <end position="736"/>
    </location>
</feature>
<evidence type="ECO:0000256" key="5">
    <source>
        <dbReference type="ARBA" id="ARBA00022777"/>
    </source>
</evidence>
<evidence type="ECO:0000256" key="2">
    <source>
        <dbReference type="ARBA" id="ARBA00022527"/>
    </source>
</evidence>
<dbReference type="GO" id="GO:0004674">
    <property type="term" value="F:protein serine/threonine kinase activity"/>
    <property type="evidence" value="ECO:0007669"/>
    <property type="project" value="UniProtKB-KW"/>
</dbReference>
<dbReference type="Pfam" id="PF07714">
    <property type="entry name" value="PK_Tyr_Ser-Thr"/>
    <property type="match status" value="1"/>
</dbReference>
<reference evidence="11" key="1">
    <citation type="submission" date="2021-01" db="UniProtKB">
        <authorList>
            <consortium name="EnsemblPlants"/>
        </authorList>
    </citation>
    <scope>IDENTIFICATION</scope>
</reference>
<dbReference type="Gene3D" id="1.10.510.10">
    <property type="entry name" value="Transferase(Phosphotransferase) domain 1"/>
    <property type="match status" value="1"/>
</dbReference>
<evidence type="ECO:0000259" key="10">
    <source>
        <dbReference type="PROSITE" id="PS50011"/>
    </source>
</evidence>
<dbReference type="PANTHER" id="PTHR45631">
    <property type="entry name" value="OS07G0107800 PROTEIN-RELATED"/>
    <property type="match status" value="1"/>
</dbReference>
<dbReference type="InterPro" id="IPR008271">
    <property type="entry name" value="Ser/Thr_kinase_AS"/>
</dbReference>
<dbReference type="OMA" id="NIWWDIG"/>
<keyword evidence="8" id="KW-0472">Membrane</keyword>
<evidence type="ECO:0000256" key="6">
    <source>
        <dbReference type="ARBA" id="ARBA00022840"/>
    </source>
</evidence>
<evidence type="ECO:0000256" key="3">
    <source>
        <dbReference type="ARBA" id="ARBA00022679"/>
    </source>
</evidence>
<feature type="domain" description="Protein kinase" evidence="10">
    <location>
        <begin position="563"/>
        <end position="736"/>
    </location>
</feature>
<evidence type="ECO:0000256" key="8">
    <source>
        <dbReference type="SAM" id="Phobius"/>
    </source>
</evidence>
<keyword evidence="4 7" id="KW-0547">Nucleotide-binding</keyword>
<keyword evidence="6 7" id="KW-0067">ATP-binding</keyword>
<evidence type="ECO:0000313" key="11">
    <source>
        <dbReference type="EnsemblPlants" id="Kaladp0069s0080.1.v1.1"/>
    </source>
</evidence>
<name>A0A7N0UJS8_KALFE</name>
<keyword evidence="3" id="KW-0808">Transferase</keyword>
<dbReference type="EnsemblPlants" id="Kaladp0069s0080.1.v1.1">
    <property type="protein sequence ID" value="Kaladp0069s0080.1.v1.1"/>
    <property type="gene ID" value="Kaladp0069s0080.v1.1"/>
</dbReference>
<comment type="subcellular location">
    <subcellularLocation>
        <location evidence="1">Membrane</location>
        <topology evidence="1">Single-pass membrane protein</topology>
    </subcellularLocation>
</comment>
<dbReference type="Proteomes" id="UP000594263">
    <property type="component" value="Unplaced"/>
</dbReference>
<evidence type="ECO:0000256" key="7">
    <source>
        <dbReference type="PROSITE-ProRule" id="PRU10141"/>
    </source>
</evidence>
<dbReference type="InterPro" id="IPR000719">
    <property type="entry name" value="Prot_kinase_dom"/>
</dbReference>
<dbReference type="Gene3D" id="2.60.120.430">
    <property type="entry name" value="Galactose-binding lectin"/>
    <property type="match status" value="1"/>
</dbReference>
<keyword evidence="8" id="KW-1133">Transmembrane helix</keyword>
<dbReference type="PROSITE" id="PS00108">
    <property type="entry name" value="PROTEIN_KINASE_ST"/>
    <property type="match status" value="1"/>
</dbReference>
<evidence type="ECO:0000256" key="9">
    <source>
        <dbReference type="SAM" id="SignalP"/>
    </source>
</evidence>
<sequence length="736" mass="81812">MARHVAIFIKVVVICAVALASPIHAQNISDFISIDCGSSKSYADSKTGINYIPDAGYIDSGASTSIDTQYKASGLEKQFENVRSFPDGDRNCYTLKPHQVEGTKYLIRARFMYGNYDSLNKFPEFDLYVGVNLWTTVNISASTYIATAEIIHTPSSPITYVCLVNKGKGIPFISALELRLINSTIYNSASGSMTLLDRLNLGSTYEYRYGADDDDDVYDRIWTTVGWSGTMKSLSTSWTVTDNIYHQPLGVMQTAVTPIDPDGPLGFFWKSNLPTQYYLYLHFAEIQYDLATDDLRNFNIYLNGELYFKNFNLQWLSAMTIYTPEPITSALTLLNLTFEKTSLSTLPPILNAIELYTLTDMSQLETNSDDVKAVKSIKSTYNLNRIWQGDPCAPRDSIWKGLNCSLTTKEAPRILALNLNGNNLNGIVPADLLAKSKQGSLTLYVEGNPNLCLTSPCNQTLPRRKTNLLFPIIVSVVGVIVLLMVVLVVVLCCTKKKKPQGVMTNNNVHPSNSPEVVVTDEVPRSQASIEEPVKGSIMQQTQNERIHIKNHRFTSSEISNMTKKFSRVIGKGGFGTVYLGRTDDDVQVAVKILSASSTQGHKEFKAEAQLLMTVHHRNLTSLIGYCDEDETLGLVYEFMANGNLGSHISDKNLKYLTWEDRLHIALDAAQGLEYLHIGCNEPIVHRDIKPTNILLNEKFEAKLADFGLSRAFQTDNGQTSFIPTIVAGTPGYLDPE</sequence>
<dbReference type="GO" id="GO:0005524">
    <property type="term" value="F:ATP binding"/>
    <property type="evidence" value="ECO:0007669"/>
    <property type="project" value="UniProtKB-UniRule"/>
</dbReference>
<feature type="binding site" evidence="7">
    <location>
        <position position="591"/>
    </location>
    <ligand>
        <name>ATP</name>
        <dbReference type="ChEBI" id="CHEBI:30616"/>
    </ligand>
</feature>
<dbReference type="InterPro" id="IPR017441">
    <property type="entry name" value="Protein_kinase_ATP_BS"/>
</dbReference>
<keyword evidence="9" id="KW-0732">Signal</keyword>
<keyword evidence="2" id="KW-0723">Serine/threonine-protein kinase</keyword>
<proteinExistence type="predicted"/>
<dbReference type="AlphaFoldDB" id="A0A7N0UJS8"/>
<dbReference type="FunFam" id="3.30.200.20:FF:000394">
    <property type="entry name" value="Leucine-rich repeat receptor-like protein kinase"/>
    <property type="match status" value="1"/>
</dbReference>
<dbReference type="InterPro" id="IPR011009">
    <property type="entry name" value="Kinase-like_dom_sf"/>
</dbReference>
<evidence type="ECO:0000256" key="4">
    <source>
        <dbReference type="ARBA" id="ARBA00022741"/>
    </source>
</evidence>
<evidence type="ECO:0000256" key="1">
    <source>
        <dbReference type="ARBA" id="ARBA00004167"/>
    </source>
</evidence>
<feature type="signal peptide" evidence="9">
    <location>
        <begin position="1"/>
        <end position="25"/>
    </location>
</feature>
<dbReference type="PROSITE" id="PS00107">
    <property type="entry name" value="PROTEIN_KINASE_ATP"/>
    <property type="match status" value="1"/>
</dbReference>
<dbReference type="Gene3D" id="3.30.200.20">
    <property type="entry name" value="Phosphorylase Kinase, domain 1"/>
    <property type="match status" value="1"/>
</dbReference>
<dbReference type="Gramene" id="Kaladp0069s0080.1.v1.1">
    <property type="protein sequence ID" value="Kaladp0069s0080.1.v1.1"/>
    <property type="gene ID" value="Kaladp0069s0080.v1.1"/>
</dbReference>
<keyword evidence="8" id="KW-0812">Transmembrane</keyword>
<keyword evidence="12" id="KW-1185">Reference proteome</keyword>
<dbReference type="SMART" id="SM00220">
    <property type="entry name" value="S_TKc"/>
    <property type="match status" value="1"/>
</dbReference>
<dbReference type="Pfam" id="PF12819">
    <property type="entry name" value="Malectin_like"/>
    <property type="match status" value="1"/>
</dbReference>
<dbReference type="InterPro" id="IPR024788">
    <property type="entry name" value="Malectin-like_Carb-bd_dom"/>
</dbReference>
<dbReference type="SUPFAM" id="SSF56112">
    <property type="entry name" value="Protein kinase-like (PK-like)"/>
    <property type="match status" value="1"/>
</dbReference>